<dbReference type="Proteomes" id="UP000799779">
    <property type="component" value="Unassembled WGS sequence"/>
</dbReference>
<reference evidence="2" key="1">
    <citation type="journal article" date="2020" name="Stud. Mycol.">
        <title>101 Dothideomycetes genomes: a test case for predicting lifestyles and emergence of pathogens.</title>
        <authorList>
            <person name="Haridas S."/>
            <person name="Albert R."/>
            <person name="Binder M."/>
            <person name="Bloem J."/>
            <person name="Labutti K."/>
            <person name="Salamov A."/>
            <person name="Andreopoulos B."/>
            <person name="Baker S."/>
            <person name="Barry K."/>
            <person name="Bills G."/>
            <person name="Bluhm B."/>
            <person name="Cannon C."/>
            <person name="Castanera R."/>
            <person name="Culley D."/>
            <person name="Daum C."/>
            <person name="Ezra D."/>
            <person name="Gonzalez J."/>
            <person name="Henrissat B."/>
            <person name="Kuo A."/>
            <person name="Liang C."/>
            <person name="Lipzen A."/>
            <person name="Lutzoni F."/>
            <person name="Magnuson J."/>
            <person name="Mondo S."/>
            <person name="Nolan M."/>
            <person name="Ohm R."/>
            <person name="Pangilinan J."/>
            <person name="Park H.-J."/>
            <person name="Ramirez L."/>
            <person name="Alfaro M."/>
            <person name="Sun H."/>
            <person name="Tritt A."/>
            <person name="Yoshinaga Y."/>
            <person name="Zwiers L.-H."/>
            <person name="Turgeon B."/>
            <person name="Goodwin S."/>
            <person name="Spatafora J."/>
            <person name="Crous P."/>
            <person name="Grigoriev I."/>
        </authorList>
    </citation>
    <scope>NUCLEOTIDE SEQUENCE</scope>
    <source>
        <strain evidence="2">CBS 123094</strain>
    </source>
</reference>
<organism evidence="2 3">
    <name type="scientific">Amniculicola lignicola CBS 123094</name>
    <dbReference type="NCBI Taxonomy" id="1392246"/>
    <lineage>
        <taxon>Eukaryota</taxon>
        <taxon>Fungi</taxon>
        <taxon>Dikarya</taxon>
        <taxon>Ascomycota</taxon>
        <taxon>Pezizomycotina</taxon>
        <taxon>Dothideomycetes</taxon>
        <taxon>Pleosporomycetidae</taxon>
        <taxon>Pleosporales</taxon>
        <taxon>Amniculicolaceae</taxon>
        <taxon>Amniculicola</taxon>
    </lineage>
</organism>
<sequence length="122" mass="13170">MLSSGLTTPTPLHAPSCSMVGVGGKNENGASGFHKQGNTMVKDYTASGTYRRDSWIETHDHQRPTVGRARGGCCADPDFTSSSGESPLSFLIATGPRSVNWRRAATPHTTSRIPRHEHQRGH</sequence>
<gene>
    <name evidence="2" type="ORF">P154DRAFT_323165</name>
</gene>
<name>A0A6A5WAK4_9PLEO</name>
<proteinExistence type="predicted"/>
<feature type="region of interest" description="Disordered" evidence="1">
    <location>
        <begin position="1"/>
        <end position="122"/>
    </location>
</feature>
<evidence type="ECO:0000313" key="2">
    <source>
        <dbReference type="EMBL" id="KAF1996155.1"/>
    </source>
</evidence>
<dbReference type="AlphaFoldDB" id="A0A6A5WAK4"/>
<feature type="compositionally biased region" description="Basic residues" evidence="1">
    <location>
        <begin position="113"/>
        <end position="122"/>
    </location>
</feature>
<accession>A0A6A5WAK4</accession>
<protein>
    <submittedName>
        <fullName evidence="2">Uncharacterized protein</fullName>
    </submittedName>
</protein>
<evidence type="ECO:0000256" key="1">
    <source>
        <dbReference type="SAM" id="MobiDB-lite"/>
    </source>
</evidence>
<feature type="compositionally biased region" description="Basic and acidic residues" evidence="1">
    <location>
        <begin position="50"/>
        <end position="63"/>
    </location>
</feature>
<evidence type="ECO:0000313" key="3">
    <source>
        <dbReference type="Proteomes" id="UP000799779"/>
    </source>
</evidence>
<feature type="compositionally biased region" description="Polar residues" evidence="1">
    <location>
        <begin position="1"/>
        <end position="10"/>
    </location>
</feature>
<keyword evidence="3" id="KW-1185">Reference proteome</keyword>
<dbReference type="EMBL" id="ML977628">
    <property type="protein sequence ID" value="KAF1996155.1"/>
    <property type="molecule type" value="Genomic_DNA"/>
</dbReference>